<dbReference type="InterPro" id="IPR001638">
    <property type="entry name" value="Solute-binding_3/MltF_N"/>
</dbReference>
<proteinExistence type="inferred from homology"/>
<evidence type="ECO:0000256" key="3">
    <source>
        <dbReference type="ARBA" id="ARBA00022729"/>
    </source>
</evidence>
<dbReference type="GO" id="GO:0016020">
    <property type="term" value="C:membrane"/>
    <property type="evidence" value="ECO:0007669"/>
    <property type="project" value="InterPro"/>
</dbReference>
<gene>
    <name evidence="7" type="primary">artI</name>
    <name evidence="7" type="ORF">AB162_269</name>
</gene>
<evidence type="ECO:0000256" key="2">
    <source>
        <dbReference type="ARBA" id="ARBA00010333"/>
    </source>
</evidence>
<dbReference type="EMBL" id="CP011787">
    <property type="protein sequence ID" value="AKZ65868.1"/>
    <property type="molecule type" value="Genomic_DNA"/>
</dbReference>
<dbReference type="KEGG" id="bcig:AB162_269"/>
<dbReference type="GO" id="GO:0015276">
    <property type="term" value="F:ligand-gated monoatomic ion channel activity"/>
    <property type="evidence" value="ECO:0007669"/>
    <property type="project" value="InterPro"/>
</dbReference>
<comment type="subcellular location">
    <subcellularLocation>
        <location evidence="1">Cell envelope</location>
    </subcellularLocation>
</comment>
<feature type="domain" description="Solute-binding protein family 3/N-terminal" evidence="5">
    <location>
        <begin position="21"/>
        <end position="243"/>
    </location>
</feature>
<dbReference type="InterPro" id="IPR018313">
    <property type="entry name" value="SBP_3_CS"/>
</dbReference>
<dbReference type="Pfam" id="PF00497">
    <property type="entry name" value="SBP_bac_3"/>
    <property type="match status" value="1"/>
</dbReference>
<evidence type="ECO:0000256" key="4">
    <source>
        <dbReference type="RuleBase" id="RU003744"/>
    </source>
</evidence>
<name>A0A0K2BLD8_9GAMM</name>
<dbReference type="PROSITE" id="PS01039">
    <property type="entry name" value="SBP_BACTERIAL_3"/>
    <property type="match status" value="1"/>
</dbReference>
<sequence length="243" mass="27629">MKKIIIILLSNIFNFSAITETVRFATDATYAPFEFISANNNIIGFDIDIANALCKTMQMTCRFTNQAFDNLIPSLDYHSCDAVIAGMDITPERSKKISFTNSYYNNSAIIVTTKKNKFVLSTQIKNKKIGTQYGSTHQKYLIDRYPNINIVSYDSYQNAILDLKNGRLDGVFGDTAVINQWIKKDNNLMIIGKKITDKYYFGTGLGIAIKKDNLILLEKLNKALTNIKNNGTYKIIYTKWFNN</sequence>
<dbReference type="PATRIC" id="fig|186490.8.peg.255"/>
<dbReference type="SMART" id="SM00079">
    <property type="entry name" value="PBPe"/>
    <property type="match status" value="1"/>
</dbReference>
<evidence type="ECO:0000313" key="7">
    <source>
        <dbReference type="EMBL" id="AKZ65868.1"/>
    </source>
</evidence>
<dbReference type="AlphaFoldDB" id="A0A0K2BLD8"/>
<feature type="domain" description="Ionotropic glutamate receptor C-terminal" evidence="6">
    <location>
        <begin position="21"/>
        <end position="243"/>
    </location>
</feature>
<dbReference type="InterPro" id="IPR001320">
    <property type="entry name" value="Iontro_rcpt_C"/>
</dbReference>
<accession>A0A0K2BLD8</accession>
<protein>
    <submittedName>
        <fullName evidence="7">Arginine ABC-transporter, arginine binding protein</fullName>
    </submittedName>
</protein>
<dbReference type="PANTHER" id="PTHR35936:SF20">
    <property type="entry name" value="ABC TRANSPORTER ARGININE-BINDING PROTEIN 2-RELATED"/>
    <property type="match status" value="1"/>
</dbReference>
<comment type="similarity">
    <text evidence="2 4">Belongs to the bacterial solute-binding protein 3 family.</text>
</comment>
<dbReference type="SMART" id="SM00062">
    <property type="entry name" value="PBPb"/>
    <property type="match status" value="1"/>
</dbReference>
<organism evidence="7 8">
    <name type="scientific">Candidatus Palibaumannia cicadellinicola</name>
    <dbReference type="NCBI Taxonomy" id="186490"/>
    <lineage>
        <taxon>Bacteria</taxon>
        <taxon>Pseudomonadati</taxon>
        <taxon>Pseudomonadota</taxon>
        <taxon>Gammaproteobacteria</taxon>
        <taxon>Candidatus Palibaumannia</taxon>
    </lineage>
</organism>
<evidence type="ECO:0000259" key="6">
    <source>
        <dbReference type="SMART" id="SM00079"/>
    </source>
</evidence>
<dbReference type="OrthoDB" id="9768183at2"/>
<keyword evidence="3" id="KW-0732">Signal</keyword>
<dbReference type="SUPFAM" id="SSF53850">
    <property type="entry name" value="Periplasmic binding protein-like II"/>
    <property type="match status" value="1"/>
</dbReference>
<dbReference type="RefSeq" id="WP_053096801.1">
    <property type="nucleotide sequence ID" value="NZ_CP011787.1"/>
</dbReference>
<evidence type="ECO:0000313" key="8">
    <source>
        <dbReference type="Proteomes" id="UP000056466"/>
    </source>
</evidence>
<dbReference type="GO" id="GO:0030313">
    <property type="term" value="C:cell envelope"/>
    <property type="evidence" value="ECO:0007669"/>
    <property type="project" value="UniProtKB-SubCell"/>
</dbReference>
<keyword evidence="8" id="KW-1185">Reference proteome</keyword>
<dbReference type="PANTHER" id="PTHR35936">
    <property type="entry name" value="MEMBRANE-BOUND LYTIC MUREIN TRANSGLYCOSYLASE F"/>
    <property type="match status" value="1"/>
</dbReference>
<dbReference type="Proteomes" id="UP000056466">
    <property type="component" value="Chromosome"/>
</dbReference>
<evidence type="ECO:0000259" key="5">
    <source>
        <dbReference type="SMART" id="SM00062"/>
    </source>
</evidence>
<reference evidence="7 8" key="1">
    <citation type="submission" date="2015-06" db="EMBL/GenBank/DDBJ databases">
        <title>Lineage-specific patterns of genome deterioration in obligate symbionts.</title>
        <authorList>
            <person name="Bennett G.M."/>
            <person name="McCutcheon J.P."/>
            <person name="McDonald B.R."/>
            <person name="Moran N.A."/>
        </authorList>
    </citation>
    <scope>NUCLEOTIDE SEQUENCE [LARGE SCALE GENOMIC DNA]</scope>
    <source>
        <strain evidence="7 8">B-GSS</strain>
    </source>
</reference>
<dbReference type="Gene3D" id="3.40.190.10">
    <property type="entry name" value="Periplasmic binding protein-like II"/>
    <property type="match status" value="2"/>
</dbReference>
<evidence type="ECO:0000256" key="1">
    <source>
        <dbReference type="ARBA" id="ARBA00004196"/>
    </source>
</evidence>